<evidence type="ECO:0008006" key="4">
    <source>
        <dbReference type="Google" id="ProtNLM"/>
    </source>
</evidence>
<organism evidence="2 3">
    <name type="scientific">Saprolegnia diclina (strain VS20)</name>
    <dbReference type="NCBI Taxonomy" id="1156394"/>
    <lineage>
        <taxon>Eukaryota</taxon>
        <taxon>Sar</taxon>
        <taxon>Stramenopiles</taxon>
        <taxon>Oomycota</taxon>
        <taxon>Saprolegniomycetes</taxon>
        <taxon>Saprolegniales</taxon>
        <taxon>Saprolegniaceae</taxon>
        <taxon>Saprolegnia</taxon>
    </lineage>
</organism>
<evidence type="ECO:0000313" key="2">
    <source>
        <dbReference type="EMBL" id="EQC41815.1"/>
    </source>
</evidence>
<keyword evidence="3" id="KW-1185">Reference proteome</keyword>
<dbReference type="VEuPathDB" id="FungiDB:SDRG_00674"/>
<dbReference type="Proteomes" id="UP000030762">
    <property type="component" value="Unassembled WGS sequence"/>
</dbReference>
<name>T0R5W0_SAPDV</name>
<dbReference type="Gene3D" id="3.80.10.10">
    <property type="entry name" value="Ribonuclease Inhibitor"/>
    <property type="match status" value="1"/>
</dbReference>
<gene>
    <name evidence="2" type="ORF">SDRG_00674</name>
</gene>
<dbReference type="GeneID" id="19941401"/>
<evidence type="ECO:0000256" key="1">
    <source>
        <dbReference type="SAM" id="MobiDB-lite"/>
    </source>
</evidence>
<reference evidence="2 3" key="1">
    <citation type="submission" date="2012-04" db="EMBL/GenBank/DDBJ databases">
        <title>The Genome Sequence of Saprolegnia declina VS20.</title>
        <authorList>
            <consortium name="The Broad Institute Genome Sequencing Platform"/>
            <person name="Russ C."/>
            <person name="Nusbaum C."/>
            <person name="Tyler B."/>
            <person name="van West P."/>
            <person name="Dieguez-Uribeondo J."/>
            <person name="de Bruijn I."/>
            <person name="Tripathy S."/>
            <person name="Jiang R."/>
            <person name="Young S.K."/>
            <person name="Zeng Q."/>
            <person name="Gargeya S."/>
            <person name="Fitzgerald M."/>
            <person name="Haas B."/>
            <person name="Abouelleil A."/>
            <person name="Alvarado L."/>
            <person name="Arachchi H.M."/>
            <person name="Berlin A."/>
            <person name="Chapman S.B."/>
            <person name="Goldberg J."/>
            <person name="Griggs A."/>
            <person name="Gujja S."/>
            <person name="Hansen M."/>
            <person name="Howarth C."/>
            <person name="Imamovic A."/>
            <person name="Larimer J."/>
            <person name="McCowen C."/>
            <person name="Montmayeur A."/>
            <person name="Murphy C."/>
            <person name="Neiman D."/>
            <person name="Pearson M."/>
            <person name="Priest M."/>
            <person name="Roberts A."/>
            <person name="Saif S."/>
            <person name="Shea T."/>
            <person name="Sisk P."/>
            <person name="Sykes S."/>
            <person name="Wortman J."/>
            <person name="Nusbaum C."/>
            <person name="Birren B."/>
        </authorList>
    </citation>
    <scope>NUCLEOTIDE SEQUENCE [LARGE SCALE GENOMIC DNA]</scope>
    <source>
        <strain evidence="2 3">VS20</strain>
    </source>
</reference>
<sequence>MSAWEHPAVALEITRRIASLVDVTSFLHALPRRALDDALVALLELIDILPTAFHHALWPELRLLYVPTTAYSVLQRALPAINAIRLTQSSDTCSLRLPSTVSVVVEDTSSFWDNDDSPRPARTVQSALTTHSLSVMEVTIDIPPSAHETIYRALAACRNVRRAHVRWAVLNDAALHTFVDMIRNVWPFLEHLHLESTASQSAAPSLHNTKCFYDWLKQAHVTSMVLEGVNCSVEGGRFIVAALFQSKTLSSLRLLDVDTIEAILLAAKYPPRFDMPRRLTTLQIGNFLWRPVHRSRWASILQGARLRVLELAGSPSATSMPCLDAELPIELHKLGHLHLTSGSFSSSAFASLVSILRTTTTLQTLNLRLSKLSTRQIKALSHVLPIWLTRCGTSLVASFVRLGAREQWRSALYVFSGWQSPLRCALLRQGKARVMMLAASLAQLRPPHAVTIDLRKNALLGLARCACVAALATTENVTLDMTDNEESDDEDSEESDDNNRHRRYRKHSDSSDEEEDVATLKAKDLGVRCVQNGVFASANTTHTQYTPPDRRTRYIPF</sequence>
<protein>
    <recommendedName>
        <fullName evidence="4">F-box domain-containing protein</fullName>
    </recommendedName>
</protein>
<proteinExistence type="predicted"/>
<dbReference type="RefSeq" id="XP_008604384.1">
    <property type="nucleotide sequence ID" value="XM_008606162.1"/>
</dbReference>
<dbReference type="InParanoid" id="T0R5W0"/>
<dbReference type="AlphaFoldDB" id="T0R5W0"/>
<dbReference type="InterPro" id="IPR032675">
    <property type="entry name" value="LRR_dom_sf"/>
</dbReference>
<feature type="region of interest" description="Disordered" evidence="1">
    <location>
        <begin position="479"/>
        <end position="518"/>
    </location>
</feature>
<accession>T0R5W0</accession>
<feature type="compositionally biased region" description="Acidic residues" evidence="1">
    <location>
        <begin position="482"/>
        <end position="496"/>
    </location>
</feature>
<dbReference type="EMBL" id="JH767133">
    <property type="protein sequence ID" value="EQC41815.1"/>
    <property type="molecule type" value="Genomic_DNA"/>
</dbReference>
<evidence type="ECO:0000313" key="3">
    <source>
        <dbReference type="Proteomes" id="UP000030762"/>
    </source>
</evidence>
<dbReference type="SUPFAM" id="SSF52047">
    <property type="entry name" value="RNI-like"/>
    <property type="match status" value="1"/>
</dbReference>